<dbReference type="InterPro" id="IPR011990">
    <property type="entry name" value="TPR-like_helical_dom_sf"/>
</dbReference>
<name>A0A9N8W153_9GLOM</name>
<feature type="compositionally biased region" description="Polar residues" evidence="1">
    <location>
        <begin position="500"/>
        <end position="514"/>
    </location>
</feature>
<dbReference type="Gene3D" id="1.10.510.10">
    <property type="entry name" value="Transferase(Phosphotransferase) domain 1"/>
    <property type="match status" value="1"/>
</dbReference>
<dbReference type="Proteomes" id="UP000789739">
    <property type="component" value="Unassembled WGS sequence"/>
</dbReference>
<sequence>MEGGKIIDASFSVLAAVGTVSRGAANVAECITPFLPLISTVTDVVQEIISMYQEAEHNKRICSALFDRAALAETAVKSLQLKARDHEAELWSPEFFQNFKKFVETIKKIRTFVKDIYQLSGLKRFMMSHDIAGRFNELSQEFDGQIRVLNFALAVQTQQDTEAIAADMKELKAFMANIHAGITAKAGNGFNPDLEVIEDMSKAHLSSHYNSDALFGTVMVPPSLIKEPEEGDRVQIDKVRKAYYTPPETGIPVEVALKSQSIGMGDETRNKELISQVIIYKRFKLNENIIKFYGLVSLDNGLHLVTEWADLGTLREAYTADPDAFTWNIKTSIAIEILRALTFLHSISIYHHDVRSANVLITDKYSAKIQNFSYGRTFYGPTSSMENTLEKARYMAPEKINDPRLNYNMKCEIYSFGMLLWEIAELKEPYHKISDFLEVSEIVAKNTGKIVFGETVPPEWKKATLSATSFSPGMRPPLSELFTTFFNLMKKLKPPASPRPTFSSQRTSSSGNELFVTSTEPDSIDCIDDDFELDGLAKIAQVMSIEDAIKQHKISGGDRKMAFEAFKVHAEWEDMTAKYYYGYYLHYNLLQETETDEQKEARLKKAAELFKETADHGMADAQLIYGHCLWNSTGVKGNKLEAVKYFELAAEQKNITAMYNIGKLYYQGSLPGRGDKTKGEQYLKSAALNGHDKAKEFCAKLKSRYYYAAINDFYVVIGIYCFIPPINDNELDHPIDEEIIEMIKYSDEPDEPDEPEEQFPIVKSRKQFTE</sequence>
<feature type="region of interest" description="Disordered" evidence="1">
    <location>
        <begin position="495"/>
        <end position="514"/>
    </location>
</feature>
<organism evidence="3 4">
    <name type="scientific">Paraglomus brasilianum</name>
    <dbReference type="NCBI Taxonomy" id="144538"/>
    <lineage>
        <taxon>Eukaryota</taxon>
        <taxon>Fungi</taxon>
        <taxon>Fungi incertae sedis</taxon>
        <taxon>Mucoromycota</taxon>
        <taxon>Glomeromycotina</taxon>
        <taxon>Glomeromycetes</taxon>
        <taxon>Paraglomerales</taxon>
        <taxon>Paraglomeraceae</taxon>
        <taxon>Paraglomus</taxon>
    </lineage>
</organism>
<evidence type="ECO:0000259" key="2">
    <source>
        <dbReference type="PROSITE" id="PS50011"/>
    </source>
</evidence>
<dbReference type="GO" id="GO:0007166">
    <property type="term" value="P:cell surface receptor signaling pathway"/>
    <property type="evidence" value="ECO:0007669"/>
    <property type="project" value="InterPro"/>
</dbReference>
<feature type="compositionally biased region" description="Acidic residues" evidence="1">
    <location>
        <begin position="748"/>
        <end position="757"/>
    </location>
</feature>
<dbReference type="EMBL" id="CAJVPI010000065">
    <property type="protein sequence ID" value="CAG8471400.1"/>
    <property type="molecule type" value="Genomic_DNA"/>
</dbReference>
<dbReference type="InterPro" id="IPR008266">
    <property type="entry name" value="Tyr_kinase_AS"/>
</dbReference>
<dbReference type="SMART" id="SM00671">
    <property type="entry name" value="SEL1"/>
    <property type="match status" value="3"/>
</dbReference>
<dbReference type="Pfam" id="PF08238">
    <property type="entry name" value="Sel1"/>
    <property type="match status" value="2"/>
</dbReference>
<dbReference type="SUPFAM" id="SSF56112">
    <property type="entry name" value="Protein kinase-like (PK-like)"/>
    <property type="match status" value="1"/>
</dbReference>
<reference evidence="3" key="1">
    <citation type="submission" date="2021-06" db="EMBL/GenBank/DDBJ databases">
        <authorList>
            <person name="Kallberg Y."/>
            <person name="Tangrot J."/>
            <person name="Rosling A."/>
        </authorList>
    </citation>
    <scope>NUCLEOTIDE SEQUENCE</scope>
    <source>
        <strain evidence="3">BR232B</strain>
    </source>
</reference>
<dbReference type="InterPro" id="IPR036537">
    <property type="entry name" value="Adaptor_Cbl_N_dom_sf"/>
</dbReference>
<dbReference type="InterPro" id="IPR050167">
    <property type="entry name" value="Ser_Thr_protein_kinase"/>
</dbReference>
<dbReference type="InterPro" id="IPR000719">
    <property type="entry name" value="Prot_kinase_dom"/>
</dbReference>
<dbReference type="InterPro" id="IPR011009">
    <property type="entry name" value="Kinase-like_dom_sf"/>
</dbReference>
<dbReference type="SUPFAM" id="SSF81901">
    <property type="entry name" value="HCP-like"/>
    <property type="match status" value="1"/>
</dbReference>
<dbReference type="Gene3D" id="1.20.930.20">
    <property type="entry name" value="Adaptor protein Cbl, N-terminal domain"/>
    <property type="match status" value="1"/>
</dbReference>
<dbReference type="Pfam" id="PF07714">
    <property type="entry name" value="PK_Tyr_Ser-Thr"/>
    <property type="match status" value="1"/>
</dbReference>
<accession>A0A9N8W153</accession>
<dbReference type="Gene3D" id="1.25.40.10">
    <property type="entry name" value="Tetratricopeptide repeat domain"/>
    <property type="match status" value="1"/>
</dbReference>
<dbReference type="GO" id="GO:0005737">
    <property type="term" value="C:cytoplasm"/>
    <property type="evidence" value="ECO:0007669"/>
    <property type="project" value="TreeGrafter"/>
</dbReference>
<dbReference type="PROSITE" id="PS00109">
    <property type="entry name" value="PROTEIN_KINASE_TYR"/>
    <property type="match status" value="1"/>
</dbReference>
<dbReference type="OrthoDB" id="2384430at2759"/>
<evidence type="ECO:0000313" key="3">
    <source>
        <dbReference type="EMBL" id="CAG8471400.1"/>
    </source>
</evidence>
<dbReference type="PANTHER" id="PTHR23257">
    <property type="entry name" value="SERINE-THREONINE PROTEIN KINASE"/>
    <property type="match status" value="1"/>
</dbReference>
<dbReference type="GO" id="GO:0005524">
    <property type="term" value="F:ATP binding"/>
    <property type="evidence" value="ECO:0007669"/>
    <property type="project" value="InterPro"/>
</dbReference>
<comment type="caution">
    <text evidence="3">The sequence shown here is derived from an EMBL/GenBank/DDBJ whole genome shotgun (WGS) entry which is preliminary data.</text>
</comment>
<dbReference type="InterPro" id="IPR006597">
    <property type="entry name" value="Sel1-like"/>
</dbReference>
<keyword evidence="4" id="KW-1185">Reference proteome</keyword>
<gene>
    <name evidence="3" type="ORF">PBRASI_LOCUS1089</name>
</gene>
<feature type="region of interest" description="Disordered" evidence="1">
    <location>
        <begin position="746"/>
        <end position="770"/>
    </location>
</feature>
<evidence type="ECO:0000313" key="4">
    <source>
        <dbReference type="Proteomes" id="UP000789739"/>
    </source>
</evidence>
<dbReference type="PROSITE" id="PS50011">
    <property type="entry name" value="PROTEIN_KINASE_DOM"/>
    <property type="match status" value="1"/>
</dbReference>
<dbReference type="InterPro" id="IPR059179">
    <property type="entry name" value="MLKL-like_MCAfunc"/>
</dbReference>
<dbReference type="CDD" id="cd21037">
    <property type="entry name" value="MLKL_NTD"/>
    <property type="match status" value="1"/>
</dbReference>
<dbReference type="InterPro" id="IPR001245">
    <property type="entry name" value="Ser-Thr/Tyr_kinase_cat_dom"/>
</dbReference>
<evidence type="ECO:0000256" key="1">
    <source>
        <dbReference type="SAM" id="MobiDB-lite"/>
    </source>
</evidence>
<dbReference type="GO" id="GO:0004672">
    <property type="term" value="F:protein kinase activity"/>
    <property type="evidence" value="ECO:0007669"/>
    <property type="project" value="InterPro"/>
</dbReference>
<dbReference type="AlphaFoldDB" id="A0A9N8W153"/>
<protein>
    <submittedName>
        <fullName evidence="3">10023_t:CDS:1</fullName>
    </submittedName>
</protein>
<proteinExistence type="predicted"/>
<feature type="domain" description="Protein kinase" evidence="2">
    <location>
        <begin position="222"/>
        <end position="486"/>
    </location>
</feature>